<protein>
    <submittedName>
        <fullName evidence="3">Glycosyltransferase</fullName>
    </submittedName>
</protein>
<feature type="domain" description="Glycosyl transferase family 1" evidence="1">
    <location>
        <begin position="175"/>
        <end position="335"/>
    </location>
</feature>
<evidence type="ECO:0000259" key="2">
    <source>
        <dbReference type="Pfam" id="PF13439"/>
    </source>
</evidence>
<reference evidence="3 4" key="1">
    <citation type="journal article" date="2015" name="Nature">
        <title>rRNA introns, odd ribosomes, and small enigmatic genomes across a large radiation of phyla.</title>
        <authorList>
            <person name="Brown C.T."/>
            <person name="Hug L.A."/>
            <person name="Thomas B.C."/>
            <person name="Sharon I."/>
            <person name="Castelle C.J."/>
            <person name="Singh A."/>
            <person name="Wilkins M.J."/>
            <person name="Williams K.H."/>
            <person name="Banfield J.F."/>
        </authorList>
    </citation>
    <scope>NUCLEOTIDE SEQUENCE [LARGE SCALE GENOMIC DNA]</scope>
</reference>
<dbReference type="Pfam" id="PF13439">
    <property type="entry name" value="Glyco_transf_4"/>
    <property type="match status" value="1"/>
</dbReference>
<dbReference type="InterPro" id="IPR050194">
    <property type="entry name" value="Glycosyltransferase_grp1"/>
</dbReference>
<gene>
    <name evidence="3" type="ORF">US31_C0013G0012</name>
</gene>
<dbReference type="InterPro" id="IPR028098">
    <property type="entry name" value="Glyco_trans_4-like_N"/>
</dbReference>
<dbReference type="Pfam" id="PF00534">
    <property type="entry name" value="Glycos_transf_1"/>
    <property type="match status" value="1"/>
</dbReference>
<keyword evidence="3" id="KW-0808">Transferase</keyword>
<dbReference type="EMBL" id="LBSM01000013">
    <property type="protein sequence ID" value="KKQ17929.1"/>
    <property type="molecule type" value="Genomic_DNA"/>
</dbReference>
<accession>A0A0G0I0Z1</accession>
<dbReference type="SUPFAM" id="SSF53756">
    <property type="entry name" value="UDP-Glycosyltransferase/glycogen phosphorylase"/>
    <property type="match status" value="1"/>
</dbReference>
<dbReference type="PANTHER" id="PTHR45947">
    <property type="entry name" value="SULFOQUINOVOSYL TRANSFERASE SQD2"/>
    <property type="match status" value="1"/>
</dbReference>
<proteinExistence type="predicted"/>
<name>A0A0G0I0Z1_9BACT</name>
<dbReference type="InterPro" id="IPR001296">
    <property type="entry name" value="Glyco_trans_1"/>
</dbReference>
<evidence type="ECO:0000259" key="1">
    <source>
        <dbReference type="Pfam" id="PF00534"/>
    </source>
</evidence>
<dbReference type="AlphaFoldDB" id="A0A0G0I0Z1"/>
<comment type="caution">
    <text evidence="3">The sequence shown here is derived from an EMBL/GenBank/DDBJ whole genome shotgun (WGS) entry which is preliminary data.</text>
</comment>
<dbReference type="Gene3D" id="3.40.50.2000">
    <property type="entry name" value="Glycogen Phosphorylase B"/>
    <property type="match status" value="2"/>
</dbReference>
<evidence type="ECO:0000313" key="3">
    <source>
        <dbReference type="EMBL" id="KKQ17929.1"/>
    </source>
</evidence>
<feature type="domain" description="Glycosyltransferase subfamily 4-like N-terminal" evidence="2">
    <location>
        <begin position="18"/>
        <end position="170"/>
    </location>
</feature>
<dbReference type="Proteomes" id="UP000034508">
    <property type="component" value="Unassembled WGS sequence"/>
</dbReference>
<organism evidence="3 4">
    <name type="scientific">Berkelbacteria bacterium GW2011_GWA1_36_9</name>
    <dbReference type="NCBI Taxonomy" id="1618331"/>
    <lineage>
        <taxon>Bacteria</taxon>
        <taxon>Candidatus Berkelbacteria</taxon>
    </lineage>
</organism>
<evidence type="ECO:0000313" key="4">
    <source>
        <dbReference type="Proteomes" id="UP000034508"/>
    </source>
</evidence>
<dbReference type="PANTHER" id="PTHR45947:SF3">
    <property type="entry name" value="SULFOQUINOVOSYL TRANSFERASE SQD2"/>
    <property type="match status" value="1"/>
</dbReference>
<dbReference type="GO" id="GO:0016757">
    <property type="term" value="F:glycosyltransferase activity"/>
    <property type="evidence" value="ECO:0007669"/>
    <property type="project" value="InterPro"/>
</dbReference>
<dbReference type="CDD" id="cd03802">
    <property type="entry name" value="GT4_AviGT4-like"/>
    <property type="match status" value="1"/>
</dbReference>
<sequence>MKIAQIAPTWFSVPPHSYGGVEAIISELTEELTKRGHEVTLFASGDSKTQAKLFPVLEKAPGRNPLPVGEMSYEMKYLYNMFMALEKQEEFDLIHWHFGKDIAPIMFASLTKTPSVITIHNHFGDSDMADISEIMNHYQKLRYFVSISNSHRKHYPFDFIDTVYNGIDVKQFDYNEKSEKYFVWMGRFEKIKGPDVAIQIALKMKIPLKLAAPKDSTSFFKEEIEPYIGKNNIEYVGEVNLQEKNELLGKAMAFISPINWEEPFGLVVPESNACGTPIVAYARGAMPEIIKNDINGYCVEKDNIDEMINVLQKIINLPPEKYINLRKSCRRYAEENFTTSTMTDNYEKVYKKIIDLEKEKVL</sequence>